<dbReference type="Proteomes" id="UP000186102">
    <property type="component" value="Unassembled WGS sequence"/>
</dbReference>
<keyword evidence="4 10" id="KW-0378">Hydrolase</keyword>
<keyword evidence="2 10" id="KW-0479">Metal-binding</keyword>
<reference evidence="11 12" key="1">
    <citation type="submission" date="2016-09" db="EMBL/GenBank/DDBJ databases">
        <title>Complete genome of Desulfosporosinus sp. OL.</title>
        <authorList>
            <person name="Mardanov A."/>
            <person name="Beletsky A."/>
            <person name="Panova A."/>
            <person name="Karnachuk O."/>
            <person name="Ravin N."/>
        </authorList>
    </citation>
    <scope>NUCLEOTIDE SEQUENCE [LARGE SCALE GENOMIC DNA]</scope>
    <source>
        <strain evidence="11 12">OL</strain>
    </source>
</reference>
<organism evidence="11 12">
    <name type="scientific">Desulfosporosinus metallidurans</name>
    <dbReference type="NCBI Taxonomy" id="1888891"/>
    <lineage>
        <taxon>Bacteria</taxon>
        <taxon>Bacillati</taxon>
        <taxon>Bacillota</taxon>
        <taxon>Clostridia</taxon>
        <taxon>Eubacteriales</taxon>
        <taxon>Desulfitobacteriaceae</taxon>
        <taxon>Desulfosporosinus</taxon>
    </lineage>
</organism>
<dbReference type="EMBL" id="MLBF01000042">
    <property type="protein sequence ID" value="OLN28489.1"/>
    <property type="molecule type" value="Genomic_DNA"/>
</dbReference>
<evidence type="ECO:0000256" key="8">
    <source>
        <dbReference type="ARBA" id="ARBA00023211"/>
    </source>
</evidence>
<evidence type="ECO:0000256" key="3">
    <source>
        <dbReference type="ARBA" id="ARBA00022759"/>
    </source>
</evidence>
<dbReference type="STRING" id="1888891.DSOL_4002"/>
<protein>
    <recommendedName>
        <fullName evidence="10">CRISPR-associated endonuclease Cas1</fullName>
        <ecNumber evidence="10">3.1.-.-</ecNumber>
    </recommendedName>
</protein>
<dbReference type="GO" id="GO:0003677">
    <property type="term" value="F:DNA binding"/>
    <property type="evidence" value="ECO:0007669"/>
    <property type="project" value="UniProtKB-KW"/>
</dbReference>
<proteinExistence type="inferred from homology"/>
<dbReference type="InterPro" id="IPR019856">
    <property type="entry name" value="CRISPR-assoc_Cas1_DVULG"/>
</dbReference>
<dbReference type="NCBIfam" id="TIGR00287">
    <property type="entry name" value="cas1"/>
    <property type="match status" value="1"/>
</dbReference>
<dbReference type="Gene3D" id="1.20.120.920">
    <property type="entry name" value="CRISPR-associated endonuclease Cas1, C-terminal domain"/>
    <property type="match status" value="1"/>
</dbReference>
<evidence type="ECO:0000256" key="6">
    <source>
        <dbReference type="ARBA" id="ARBA00023118"/>
    </source>
</evidence>
<feature type="binding site" evidence="10">
    <location>
        <position position="249"/>
    </location>
    <ligand>
        <name>Mn(2+)</name>
        <dbReference type="ChEBI" id="CHEBI:29035"/>
    </ligand>
</feature>
<dbReference type="InterPro" id="IPR042211">
    <property type="entry name" value="CRISPR-assoc_Cas1_N"/>
</dbReference>
<evidence type="ECO:0000256" key="10">
    <source>
        <dbReference type="HAMAP-Rule" id="MF_01470"/>
    </source>
</evidence>
<dbReference type="InterPro" id="IPR002729">
    <property type="entry name" value="CRISPR-assoc_Cas1"/>
</dbReference>
<dbReference type="OrthoDB" id="9803119at2"/>
<comment type="similarity">
    <text evidence="10">Belongs to the CRISPR-associated endonuclease Cas1 family.</text>
</comment>
<accession>A0A1Q8QMD4</accession>
<dbReference type="CDD" id="cd09721">
    <property type="entry name" value="Cas1_I-C"/>
    <property type="match status" value="1"/>
</dbReference>
<comment type="function">
    <text evidence="10">CRISPR (clustered regularly interspaced short palindromic repeat), is an adaptive immune system that provides protection against mobile genetic elements (viruses, transposable elements and conjugative plasmids). CRISPR clusters contain spacers, sequences complementary to antecedent mobile elements, and target invading nucleic acids. CRISPR clusters are transcribed and processed into CRISPR RNA (crRNA). Acts as a dsDNA endonuclease. Involved in the integration of spacer DNA into the CRISPR cassette.</text>
</comment>
<keyword evidence="6 10" id="KW-0051">Antiviral defense</keyword>
<keyword evidence="7 10" id="KW-0238">DNA-binding</keyword>
<gene>
    <name evidence="10" type="primary">cas1</name>
    <name evidence="11" type="ORF">DSOL_4002</name>
</gene>
<evidence type="ECO:0000313" key="12">
    <source>
        <dbReference type="Proteomes" id="UP000186102"/>
    </source>
</evidence>
<evidence type="ECO:0000256" key="2">
    <source>
        <dbReference type="ARBA" id="ARBA00022723"/>
    </source>
</evidence>
<dbReference type="AlphaFoldDB" id="A0A1Q8QMD4"/>
<dbReference type="InterPro" id="IPR042206">
    <property type="entry name" value="CRISPR-assoc_Cas1_C"/>
</dbReference>
<dbReference type="PANTHER" id="PTHR34353:SF2">
    <property type="entry name" value="CRISPR-ASSOCIATED ENDONUCLEASE CAS1 1"/>
    <property type="match status" value="1"/>
</dbReference>
<dbReference type="GO" id="GO:0043571">
    <property type="term" value="P:maintenance of CRISPR repeat elements"/>
    <property type="evidence" value="ECO:0007669"/>
    <property type="project" value="UniProtKB-UniRule"/>
</dbReference>
<dbReference type="HAMAP" id="MF_01470">
    <property type="entry name" value="Cas1"/>
    <property type="match status" value="1"/>
</dbReference>
<dbReference type="InterPro" id="IPR050646">
    <property type="entry name" value="Cas1"/>
</dbReference>
<evidence type="ECO:0000313" key="11">
    <source>
        <dbReference type="EMBL" id="OLN28489.1"/>
    </source>
</evidence>
<evidence type="ECO:0000256" key="7">
    <source>
        <dbReference type="ARBA" id="ARBA00023125"/>
    </source>
</evidence>
<dbReference type="Pfam" id="PF01867">
    <property type="entry name" value="Cas_Cas1"/>
    <property type="match status" value="1"/>
</dbReference>
<dbReference type="GO" id="GO:0051607">
    <property type="term" value="P:defense response to virus"/>
    <property type="evidence" value="ECO:0007669"/>
    <property type="project" value="UniProtKB-UniRule"/>
</dbReference>
<dbReference type="Gene3D" id="3.100.10.20">
    <property type="entry name" value="CRISPR-associated endonuclease Cas1, N-terminal domain"/>
    <property type="match status" value="1"/>
</dbReference>
<dbReference type="EC" id="3.1.-.-" evidence="10"/>
<evidence type="ECO:0000256" key="1">
    <source>
        <dbReference type="ARBA" id="ARBA00022722"/>
    </source>
</evidence>
<evidence type="ECO:0000256" key="9">
    <source>
        <dbReference type="ARBA" id="ARBA00038592"/>
    </source>
</evidence>
<comment type="cofactor">
    <cofactor evidence="10">
        <name>Mg(2+)</name>
        <dbReference type="ChEBI" id="CHEBI:18420"/>
    </cofactor>
    <cofactor evidence="10">
        <name>Mn(2+)</name>
        <dbReference type="ChEBI" id="CHEBI:29035"/>
    </cofactor>
</comment>
<keyword evidence="3 10" id="KW-0255">Endonuclease</keyword>
<name>A0A1Q8QMD4_9FIRM</name>
<sequence>MRKMLNVLYVTNPDAFLAKEGENLVVKVYDEEVFRTPIHYLEGLVTFGYKGASPALLGLCVERGVSLSFLNEHGKFLARVSGPVKGNVLLRRKQYRIADSSTDSTKIASRFIIGKVANCRTVIRRFMSDHADKCETKDTESVRNELAASVVRLNRASSLEEIRGIEGEMAKYYFSVFDDMIVSQKESFFMRGRSRRPPLDNVNALLSFLYTMLAHETKSALETVGLDPYVGFLHRDRPGRAGLSLDLMEEFRPYLVDRLVLSMINRRQIDWDGFITKESGGVIMKDKARKAVLEAWQSRKREEITHPLLDEKIPLGLLPYAQALLLSRYLRGDLDDYPPFIWK</sequence>
<keyword evidence="8 10" id="KW-0464">Manganese</keyword>
<keyword evidence="5 10" id="KW-0460">Magnesium</keyword>
<evidence type="ECO:0000256" key="4">
    <source>
        <dbReference type="ARBA" id="ARBA00022801"/>
    </source>
</evidence>
<dbReference type="GO" id="GO:0016787">
    <property type="term" value="F:hydrolase activity"/>
    <property type="evidence" value="ECO:0007669"/>
    <property type="project" value="UniProtKB-KW"/>
</dbReference>
<evidence type="ECO:0000256" key="5">
    <source>
        <dbReference type="ARBA" id="ARBA00022842"/>
    </source>
</evidence>
<dbReference type="NCBIfam" id="TIGR03640">
    <property type="entry name" value="cas1_DVULG"/>
    <property type="match status" value="1"/>
</dbReference>
<feature type="binding site" evidence="10">
    <location>
        <position position="234"/>
    </location>
    <ligand>
        <name>Mn(2+)</name>
        <dbReference type="ChEBI" id="CHEBI:29035"/>
    </ligand>
</feature>
<keyword evidence="12" id="KW-1185">Reference proteome</keyword>
<feature type="binding site" evidence="10">
    <location>
        <position position="166"/>
    </location>
    <ligand>
        <name>Mn(2+)</name>
        <dbReference type="ChEBI" id="CHEBI:29035"/>
    </ligand>
</feature>
<dbReference type="GO" id="GO:0046872">
    <property type="term" value="F:metal ion binding"/>
    <property type="evidence" value="ECO:0007669"/>
    <property type="project" value="UniProtKB-UniRule"/>
</dbReference>
<comment type="caution">
    <text evidence="11">The sequence shown here is derived from an EMBL/GenBank/DDBJ whole genome shotgun (WGS) entry which is preliminary data.</text>
</comment>
<comment type="subunit">
    <text evidence="9 10">Homodimer, forms a heterotetramer with a Cas2 homodimer.</text>
</comment>
<dbReference type="PANTHER" id="PTHR34353">
    <property type="entry name" value="CRISPR-ASSOCIATED ENDONUCLEASE CAS1 1"/>
    <property type="match status" value="1"/>
</dbReference>
<dbReference type="GO" id="GO:0004520">
    <property type="term" value="F:DNA endonuclease activity"/>
    <property type="evidence" value="ECO:0007669"/>
    <property type="project" value="InterPro"/>
</dbReference>
<dbReference type="RefSeq" id="WP_075366412.1">
    <property type="nucleotide sequence ID" value="NZ_MLBF01000042.1"/>
</dbReference>
<keyword evidence="1 10" id="KW-0540">Nuclease</keyword>